<proteinExistence type="predicted"/>
<evidence type="ECO:0000313" key="1">
    <source>
        <dbReference type="EMBL" id="MBS9523758.1"/>
    </source>
</evidence>
<protein>
    <submittedName>
        <fullName evidence="1">Uncharacterized protein</fullName>
    </submittedName>
</protein>
<gene>
    <name evidence="1" type="ORF">KI659_06965</name>
</gene>
<evidence type="ECO:0000313" key="2">
    <source>
        <dbReference type="Proteomes" id="UP001319104"/>
    </source>
</evidence>
<name>A0AAP2CFQ0_9BACT</name>
<accession>A0AAP2CFQ0</accession>
<dbReference type="EMBL" id="JAHCMY010000002">
    <property type="protein sequence ID" value="MBS9523758.1"/>
    <property type="molecule type" value="Genomic_DNA"/>
</dbReference>
<dbReference type="Proteomes" id="UP001319104">
    <property type="component" value="Unassembled WGS sequence"/>
</dbReference>
<sequence length="72" mass="8203">MKLRFKWLSERMGTPATAARRSLKGSFTEFFFFVADPFLFLREGAFPDPLRYSGQVVKLGGNFVSFVAHLLP</sequence>
<comment type="caution">
    <text evidence="1">The sequence shown here is derived from an EMBL/GenBank/DDBJ whole genome shotgun (WGS) entry which is preliminary data.</text>
</comment>
<organism evidence="1 2">
    <name type="scientific">Litoribacter ruber</name>
    <dbReference type="NCBI Taxonomy" id="702568"/>
    <lineage>
        <taxon>Bacteria</taxon>
        <taxon>Pseudomonadati</taxon>
        <taxon>Bacteroidota</taxon>
        <taxon>Cytophagia</taxon>
        <taxon>Cytophagales</taxon>
        <taxon>Cyclobacteriaceae</taxon>
        <taxon>Litoribacter</taxon>
    </lineage>
</organism>
<reference evidence="1 2" key="1">
    <citation type="submission" date="2021-05" db="EMBL/GenBank/DDBJ databases">
        <authorList>
            <person name="Zhang Z.D."/>
            <person name="Osman G."/>
        </authorList>
    </citation>
    <scope>NUCLEOTIDE SEQUENCE [LARGE SCALE GENOMIC DNA]</scope>
    <source>
        <strain evidence="1 2">KCTC 32217</strain>
    </source>
</reference>
<dbReference type="AlphaFoldDB" id="A0AAP2CFQ0"/>
<dbReference type="RefSeq" id="WP_213944633.1">
    <property type="nucleotide sequence ID" value="NZ_JAHCMY010000002.1"/>
</dbReference>
<keyword evidence="2" id="KW-1185">Reference proteome</keyword>